<dbReference type="SUPFAM" id="SSF57845">
    <property type="entry name" value="B-box zinc-binding domain"/>
    <property type="match status" value="1"/>
</dbReference>
<dbReference type="Gene3D" id="3.30.40.10">
    <property type="entry name" value="Zinc/RING finger domain, C3HC4 (zinc finger)"/>
    <property type="match status" value="1"/>
</dbReference>
<dbReference type="GO" id="GO:0005737">
    <property type="term" value="C:cytoplasm"/>
    <property type="evidence" value="ECO:0007669"/>
    <property type="project" value="UniProtKB-ARBA"/>
</dbReference>
<feature type="domain" description="B box-type" evidence="6">
    <location>
        <begin position="205"/>
        <end position="246"/>
    </location>
</feature>
<dbReference type="PROSITE" id="PS50304">
    <property type="entry name" value="TUDOR"/>
    <property type="match status" value="4"/>
</dbReference>
<protein>
    <recommendedName>
        <fullName evidence="10">RING finger protein 17</fullName>
    </recommendedName>
</protein>
<evidence type="ECO:0000256" key="1">
    <source>
        <dbReference type="ARBA" id="ARBA00022723"/>
    </source>
</evidence>
<dbReference type="Gene3D" id="2.30.30.140">
    <property type="match status" value="5"/>
</dbReference>
<dbReference type="InterPro" id="IPR000315">
    <property type="entry name" value="Znf_B-box"/>
</dbReference>
<dbReference type="SUPFAM" id="SSF63748">
    <property type="entry name" value="Tudor/PWWP/MBT"/>
    <property type="match status" value="5"/>
</dbReference>
<dbReference type="InterPro" id="IPR017907">
    <property type="entry name" value="Znf_RING_CS"/>
</dbReference>
<evidence type="ECO:0000259" key="7">
    <source>
        <dbReference type="PROSITE" id="PS50304"/>
    </source>
</evidence>
<accession>A0AAN7PDU7</accession>
<dbReference type="SMART" id="SM00333">
    <property type="entry name" value="TUDOR"/>
    <property type="match status" value="5"/>
</dbReference>
<dbReference type="PROSITE" id="PS00518">
    <property type="entry name" value="ZF_RING_1"/>
    <property type="match status" value="1"/>
</dbReference>
<evidence type="ECO:0000256" key="4">
    <source>
        <dbReference type="PROSITE-ProRule" id="PRU00024"/>
    </source>
</evidence>
<feature type="domain" description="Tudor" evidence="7">
    <location>
        <begin position="545"/>
        <end position="610"/>
    </location>
</feature>
<proteinExistence type="predicted"/>
<gene>
    <name evidence="8" type="ORF">RN001_006227</name>
</gene>
<evidence type="ECO:0000313" key="8">
    <source>
        <dbReference type="EMBL" id="KAK4882908.1"/>
    </source>
</evidence>
<organism evidence="8 9">
    <name type="scientific">Aquatica leii</name>
    <dbReference type="NCBI Taxonomy" id="1421715"/>
    <lineage>
        <taxon>Eukaryota</taxon>
        <taxon>Metazoa</taxon>
        <taxon>Ecdysozoa</taxon>
        <taxon>Arthropoda</taxon>
        <taxon>Hexapoda</taxon>
        <taxon>Insecta</taxon>
        <taxon>Pterygota</taxon>
        <taxon>Neoptera</taxon>
        <taxon>Endopterygota</taxon>
        <taxon>Coleoptera</taxon>
        <taxon>Polyphaga</taxon>
        <taxon>Elateriformia</taxon>
        <taxon>Elateroidea</taxon>
        <taxon>Lampyridae</taxon>
        <taxon>Luciolinae</taxon>
        <taxon>Aquatica</taxon>
    </lineage>
</organism>
<feature type="domain" description="RING-type" evidence="5">
    <location>
        <begin position="31"/>
        <end position="81"/>
    </location>
</feature>
<comment type="caution">
    <text evidence="8">The sequence shown here is derived from an EMBL/GenBank/DDBJ whole genome shotgun (WGS) entry which is preliminary data.</text>
</comment>
<dbReference type="PROSITE" id="PS50089">
    <property type="entry name" value="ZF_RING_2"/>
    <property type="match status" value="1"/>
</dbReference>
<dbReference type="InterPro" id="IPR035437">
    <property type="entry name" value="SNase_OB-fold_sf"/>
</dbReference>
<dbReference type="GO" id="GO:0008270">
    <property type="term" value="F:zinc ion binding"/>
    <property type="evidence" value="ECO:0007669"/>
    <property type="project" value="UniProtKB-KW"/>
</dbReference>
<dbReference type="InterPro" id="IPR002999">
    <property type="entry name" value="Tudor"/>
</dbReference>
<evidence type="ECO:0000256" key="3">
    <source>
        <dbReference type="ARBA" id="ARBA00022833"/>
    </source>
</evidence>
<feature type="domain" description="Tudor" evidence="7">
    <location>
        <begin position="1316"/>
        <end position="1374"/>
    </location>
</feature>
<dbReference type="PANTHER" id="PTHR16442:SF1">
    <property type="entry name" value="RING FINGER PROTEIN 17"/>
    <property type="match status" value="1"/>
</dbReference>
<evidence type="ECO:0000259" key="5">
    <source>
        <dbReference type="PROSITE" id="PS50089"/>
    </source>
</evidence>
<dbReference type="PANTHER" id="PTHR16442">
    <property type="entry name" value="RING FINGER PROTEIN 17"/>
    <property type="match status" value="1"/>
</dbReference>
<reference evidence="9" key="1">
    <citation type="submission" date="2023-01" db="EMBL/GenBank/DDBJ databases">
        <title>Key to firefly adult light organ development and bioluminescence: homeobox transcription factors regulate luciferase expression and transportation to peroxisome.</title>
        <authorList>
            <person name="Fu X."/>
        </authorList>
    </citation>
    <scope>NUCLEOTIDE SEQUENCE [LARGE SCALE GENOMIC DNA]</scope>
</reference>
<evidence type="ECO:0000259" key="6">
    <source>
        <dbReference type="PROSITE" id="PS50119"/>
    </source>
</evidence>
<dbReference type="PROSITE" id="PS50119">
    <property type="entry name" value="ZF_BBOX"/>
    <property type="match status" value="2"/>
</dbReference>
<evidence type="ECO:0000256" key="2">
    <source>
        <dbReference type="ARBA" id="ARBA00022771"/>
    </source>
</evidence>
<evidence type="ECO:0008006" key="10">
    <source>
        <dbReference type="Google" id="ProtNLM"/>
    </source>
</evidence>
<dbReference type="Gene3D" id="2.40.50.90">
    <property type="match status" value="4"/>
</dbReference>
<sequence>MQHFNNTKTTRGVSANPSYQLSLEYIKNHLCPKCNQNYNVFARNNAYVGKVPLILKCYHTLCEECLASSISNRQVTCSTCDHVSFIDYNENNNLQEIFPVNFYILGLINYCKPNLKAESALKLKPAGVKYTEYLRSPSTFTSDSTDFFKSTVQEKCCQQHCTKVATAHCMECDELYCTLCCETIHKSARGLKTHKIVSVNDFVPTLTAKCTMHKDVFLDVFCNTCKKISCCYCIVQEHTGHNFYKLSDLNVLGDFNLDGLVSKAEEKLKRLLLAHKKATEEIENATGIFQIDQVETTIGKCFSHVHAKLQLLERKLIDDIQQYKNQNAQTLNTIINDLSLNIRKLNSLINSVKNVKASNSNSKFDVRAITESLENALTLPCYLIGEPQTLNDIKFVYQDFFKSLEDYFSIDFKENANPFRLVVENELPDNYNTSLSSESMSDLSVVVDSFSSLSTRSMSCSQIGNSASMHMTPTNNAVKSNQIEGWIKSTQNNLPSIGDRENVIVSHIDTPECFYVQLNRLENAFQDLSLEIQRYSQMCGLPVQNIELNKLYIVKYGKNYFDAKWYRGRVINIQPSSNGYLYTIFFIDYGNTSTVNSTSILNISGDLSRYPPFAHKCKLFHVYPVGPTWDSKATLHMAKIINETNVVMIIMAQNNGILEVDLLSVSNIQTTSIHDALIFVGLALPHLDSSSETLKSPKSKPYAKLHTRSEKFRNGDTQMVVICSVANPWSLYVQIADYVHHLESLTNSMTNYYNKKYDREKIRNNLRNEHIYVPRKGMVVAVHFEATWSRATVIKVVKGEGIVTVFLEDYGKTVTVDYTKIRKLPDRFRNLDCQAIHIKLAHVKPKLRTWDAKATEFLHQFVQLKKVLRLVVVNVEKVPIVALYECYGTMDICLNSALVEEGLAVSTGDISKSVQYLVGEQSTTTKEKTYVFDLMSTIQCNKTNDDNSSESEQEDVIRKPVKVLSVKSPDEIFVEIEDPVVQKMQFELHQSMQEYYGKQRNEIRSWKINDPCVAYNPTNKQFFRGIVLGQKDENFIIMLKDVADEIVVPANNIFMLQNQFKQFREKAVRCHLANIIPAGDKNKWSGLAIDFLQKLFEKHNKIFMTKNGSIDKIRKSVPIVMWYSETKHEGPLEPTKTVLCNINKLLVKNGLAFKVKVEPVNRIMEESHTYTSDYKSPTPQFLNRDMHLQELSTLPVTSGQIERRSVIESLQTMNSNTTTHENNYQICVRRGLEVSDTSVNRDDDILKQENCLEKSVNDWLPPVPLKSQIFQAIATFVDYNACIYIHESSKELVLKSMENKMKNYFANTSPEPMDTRWVPGQLCTVKYFVNDNWYRGKIVSIGDDFITVFLIDYGNEEECKHEDLRLEVMYLNLPAFANKIQLYQVCPKSGTTWLTSDLDELHRKLVENEINVCIKKAGDERTPDLAVVKLNGANINQYMRSYSSNLTTTVSQNWSDDVYESDEDVIIEQMDYGNDSEPNAIDDTYIQNSLPQSLIGKTINVTIVSIINFDQFVLEIIMNQNVKETKRLFEEISKDISEKSEQQPLLKEFKVGKPCIAKFSEDGKWYRGEIVDVKNIDIGMVLIWFVDYGNSENISTQLIRSVHPDWLELPILQYKTKLHGVALADPSCLDLVLDCMTEYCNTDKMAEIVSVNPLCVKLFDDNNQLIYQDLIDQQLLIKIE</sequence>
<dbReference type="InterPro" id="IPR001841">
    <property type="entry name" value="Znf_RING"/>
</dbReference>
<dbReference type="CDD" id="cd20379">
    <property type="entry name" value="Tudor_dTUD-like"/>
    <property type="match status" value="1"/>
</dbReference>
<feature type="domain" description="Tudor" evidence="7">
    <location>
        <begin position="1548"/>
        <end position="1609"/>
    </location>
</feature>
<keyword evidence="3" id="KW-0862">Zinc</keyword>
<feature type="domain" description="B box-type" evidence="6">
    <location>
        <begin position="152"/>
        <end position="199"/>
    </location>
</feature>
<dbReference type="SUPFAM" id="SSF57850">
    <property type="entry name" value="RING/U-box"/>
    <property type="match status" value="1"/>
</dbReference>
<dbReference type="EMBL" id="JARPUR010000002">
    <property type="protein sequence ID" value="KAK4882908.1"/>
    <property type="molecule type" value="Genomic_DNA"/>
</dbReference>
<name>A0AAN7PDU7_9COLE</name>
<dbReference type="CDD" id="cd19757">
    <property type="entry name" value="Bbox1"/>
    <property type="match status" value="1"/>
</dbReference>
<keyword evidence="1" id="KW-0479">Metal-binding</keyword>
<dbReference type="Proteomes" id="UP001353858">
    <property type="component" value="Unassembled WGS sequence"/>
</dbReference>
<dbReference type="InterPro" id="IPR013083">
    <property type="entry name" value="Znf_RING/FYVE/PHD"/>
</dbReference>
<dbReference type="Gene3D" id="3.30.160.60">
    <property type="entry name" value="Classic Zinc Finger"/>
    <property type="match status" value="1"/>
</dbReference>
<dbReference type="SMART" id="SM00184">
    <property type="entry name" value="RING"/>
    <property type="match status" value="1"/>
</dbReference>
<feature type="domain" description="Tudor" evidence="7">
    <location>
        <begin position="1005"/>
        <end position="1063"/>
    </location>
</feature>
<dbReference type="SMART" id="SM00336">
    <property type="entry name" value="BBOX"/>
    <property type="match status" value="2"/>
</dbReference>
<evidence type="ECO:0000313" key="9">
    <source>
        <dbReference type="Proteomes" id="UP001353858"/>
    </source>
</evidence>
<keyword evidence="9" id="KW-1185">Reference proteome</keyword>
<dbReference type="Pfam" id="PF00567">
    <property type="entry name" value="TUDOR"/>
    <property type="match status" value="5"/>
</dbReference>
<keyword evidence="2 4" id="KW-0863">Zinc-finger</keyword>